<proteinExistence type="predicted"/>
<evidence type="ECO:0000313" key="2">
    <source>
        <dbReference type="EMBL" id="NGU30545.1"/>
    </source>
</evidence>
<organism evidence="2 3">
    <name type="scientific">Clostridium perfringens</name>
    <dbReference type="NCBI Taxonomy" id="1502"/>
    <lineage>
        <taxon>Bacteria</taxon>
        <taxon>Bacillati</taxon>
        <taxon>Bacillota</taxon>
        <taxon>Clostridia</taxon>
        <taxon>Eubacteriales</taxon>
        <taxon>Clostridiaceae</taxon>
        <taxon>Clostridium</taxon>
    </lineage>
</organism>
<gene>
    <name evidence="2" type="ORF">G6Z34_10530</name>
</gene>
<evidence type="ECO:0000313" key="3">
    <source>
        <dbReference type="Proteomes" id="UP000481454"/>
    </source>
</evidence>
<dbReference type="Gene3D" id="3.90.1010.20">
    <property type="match status" value="1"/>
</dbReference>
<dbReference type="InterPro" id="IPR007329">
    <property type="entry name" value="FMN-bd"/>
</dbReference>
<accession>A0AAP7BVW7</accession>
<dbReference type="Proteomes" id="UP000481454">
    <property type="component" value="Unassembled WGS sequence"/>
</dbReference>
<dbReference type="SMART" id="SM00900">
    <property type="entry name" value="FMN_bind"/>
    <property type="match status" value="1"/>
</dbReference>
<dbReference type="EMBL" id="JAALLZ010000003">
    <property type="protein sequence ID" value="NGU30545.1"/>
    <property type="molecule type" value="Genomic_DNA"/>
</dbReference>
<dbReference type="AlphaFoldDB" id="A0AAP7BVW7"/>
<dbReference type="GO" id="GO:0010181">
    <property type="term" value="F:FMN binding"/>
    <property type="evidence" value="ECO:0007669"/>
    <property type="project" value="InterPro"/>
</dbReference>
<reference evidence="2 3" key="1">
    <citation type="submission" date="2020-02" db="EMBL/GenBank/DDBJ databases">
        <title>Genomic Insights into the Phylogeny and Genetic Plasticity of the Human and Animal Enteric Pathogen Clostridium perfringens.</title>
        <authorList>
            <person name="Feng Y."/>
            <person name="Hu Y."/>
        </authorList>
    </citation>
    <scope>NUCLEOTIDE SEQUENCE [LARGE SCALE GENOMIC DNA]</scope>
    <source>
        <strain evidence="2 3">CP-40</strain>
    </source>
</reference>
<sequence length="130" mass="13867">MNKKLIFSIGIISLGVALSGCSEKNVSVKESKNEKASIADNLVAFKDGIFEGEGEGFNGKTKVSLEVKNGRIEKIDILNSGDDDEYLNEAKKLIPTIIKKQSSKVDSVSGATYSSKGIISAVENALKNAK</sequence>
<protein>
    <submittedName>
        <fullName evidence="2">FMN-binding protein</fullName>
    </submittedName>
</protein>
<name>A0AAP7BVW7_CLOPF</name>
<evidence type="ECO:0000259" key="1">
    <source>
        <dbReference type="SMART" id="SM00900"/>
    </source>
</evidence>
<dbReference type="Pfam" id="PF04205">
    <property type="entry name" value="FMN_bind"/>
    <property type="match status" value="1"/>
</dbReference>
<feature type="domain" description="FMN-binding" evidence="1">
    <location>
        <begin position="56"/>
        <end position="129"/>
    </location>
</feature>
<comment type="caution">
    <text evidence="2">The sequence shown here is derived from an EMBL/GenBank/DDBJ whole genome shotgun (WGS) entry which is preliminary data.</text>
</comment>
<dbReference type="GO" id="GO:0016020">
    <property type="term" value="C:membrane"/>
    <property type="evidence" value="ECO:0007669"/>
    <property type="project" value="InterPro"/>
</dbReference>
<dbReference type="RefSeq" id="WP_003455230.1">
    <property type="nucleotide sequence ID" value="NZ_CATNWT010000001.1"/>
</dbReference>
<dbReference type="PROSITE" id="PS51257">
    <property type="entry name" value="PROKAR_LIPOPROTEIN"/>
    <property type="match status" value="1"/>
</dbReference>